<name>A0A2N0RIM2_9GLOM</name>
<feature type="compositionally biased region" description="Polar residues" evidence="1">
    <location>
        <begin position="103"/>
        <end position="112"/>
    </location>
</feature>
<comment type="caution">
    <text evidence="3">The sequence shown here is derived from an EMBL/GenBank/DDBJ whole genome shotgun (WGS) entry which is preliminary data.</text>
</comment>
<gene>
    <name evidence="2" type="ORF">RhiirA1_401117</name>
    <name evidence="3" type="ORF">RhiirA1_520034</name>
</gene>
<dbReference type="VEuPathDB" id="FungiDB:RhiirFUN_000791"/>
<protein>
    <recommendedName>
        <fullName evidence="5">BAH domain-containing protein</fullName>
    </recommendedName>
</protein>
<evidence type="ECO:0000313" key="4">
    <source>
        <dbReference type="Proteomes" id="UP000232688"/>
    </source>
</evidence>
<evidence type="ECO:0000313" key="3">
    <source>
        <dbReference type="EMBL" id="PKC63152.1"/>
    </source>
</evidence>
<feature type="region of interest" description="Disordered" evidence="1">
    <location>
        <begin position="68"/>
        <end position="125"/>
    </location>
</feature>
<sequence length="1091" mass="127135">MSKRKCNTYQLNNPLRLRHRYSHIPLQNRNENFTNDLSRNNTIINILPPQSYITHRSNTSTEIIEQAGDSSNEIKDPDDDNEVSLDNTGDYYDNMTESDEGSYDSTESGYDNTTEDDEHYDNTDDEYIGDYEHRENTYDDTEEQANIEQNENDKQIVDEALDPSILPHEFSDFLPYFNNATEALLFCWIQKHNISTNAYDDLVSIINDPRFKREEVVTNIRRFRQWRQRLPLSTIFARPVSISSKKPPSTSKACKLAYHLSISDIIWYVLNNPAIMKHMYFGPGIDTGKKSEFWHGSLWAESPLFGQEDIIISQVKYRTGSFIYYQSSIQKLGFLRSIQRDEENKIILKIQQLVFYEELPGIFKGISRQQRANSGEVWMLDENIITINPSSVLRKATVKLPYLNQSLTPGELNVKEIIYKYKNHWRIRDINMSYLHPAHYISTNNSPTSSLPVYKLFLDMYYDDFGTYRNVYHSLGGVYIQFGNMPANLRKLVKNHFVIGFVPFGGSFDEFILPFVKELKEFEKGKVMSVQGQEAWVVAGLGVVTADLPQGNDLAGVLRHGANKGCRTCSINKDLYTDRNQDLALLSRYKQITDLESVQINNEFTMSRKKQMSSEYGLRIKQSILDELKREKHLQTPQDIYHATAGKIGRLVKITVSLLSQEGVAAFLETWKNFEKPSVWCRLPNPISHHESFMMSDYLRLAMIMPFILHRFLKPLHLKSNELKIIQQRIGAQRRDYVPKAIIKCWVYVAKTMKLVFERDYTEEKYDELKRCLEAEMAILTKVFEEFVNLPNLHINFHLCLHARTYATLRNTQVGIKETVHKIFKSMVPNTNRKEVDLDLLKRYNTSFAIRHLTDGGIDKRFSRSHDGYTGLKKSACEKLFNNWFVTEDRLFDETDYTDEATVQLSIGNFYNIHLKKRISLKNIKEFVKFFPSDSHFKTELSISYNEIGLHAALINSSITWYEMASYVTEDAFGNKEKVCLKLGDVVTIQDEEYSESFAMIQSIFQHKANDNKYYAFIIVTWFEEINQNHVILECPLFRLLSANDQQWRKIFPITVIDQANKIHFVRNEIDEQGENEESCWIKNEFYFTAV</sequence>
<dbReference type="EMBL" id="LLXH01000768">
    <property type="protein sequence ID" value="PKC63152.1"/>
    <property type="molecule type" value="Genomic_DNA"/>
</dbReference>
<dbReference type="AlphaFoldDB" id="A0A2N0RIM2"/>
<dbReference type="EMBL" id="LLXH01001710">
    <property type="protein sequence ID" value="PKC57808.1"/>
    <property type="molecule type" value="Genomic_DNA"/>
</dbReference>
<feature type="compositionally biased region" description="Acidic residues" evidence="1">
    <location>
        <begin position="113"/>
        <end position="125"/>
    </location>
</feature>
<reference evidence="3 4" key="1">
    <citation type="submission" date="2017-10" db="EMBL/GenBank/DDBJ databases">
        <title>Extensive intraspecific genome diversity in a model arbuscular mycorrhizal fungus.</title>
        <authorList>
            <person name="Chen E.C.H."/>
            <person name="Morin E."/>
            <person name="Baudet D."/>
            <person name="Noel J."/>
            <person name="Ndikumana S."/>
            <person name="Charron P."/>
            <person name="St-Onge C."/>
            <person name="Giorgi J."/>
            <person name="Grigoriev I.V."/>
            <person name="Roux C."/>
            <person name="Martin F.M."/>
            <person name="Corradi N."/>
        </authorList>
    </citation>
    <scope>NUCLEOTIDE SEQUENCE [LARGE SCALE GENOMIC DNA]</scope>
    <source>
        <strain evidence="3 4">A1</strain>
    </source>
</reference>
<evidence type="ECO:0000256" key="1">
    <source>
        <dbReference type="SAM" id="MobiDB-lite"/>
    </source>
</evidence>
<organism evidence="3 4">
    <name type="scientific">Rhizophagus irregularis</name>
    <dbReference type="NCBI Taxonomy" id="588596"/>
    <lineage>
        <taxon>Eukaryota</taxon>
        <taxon>Fungi</taxon>
        <taxon>Fungi incertae sedis</taxon>
        <taxon>Mucoromycota</taxon>
        <taxon>Glomeromycotina</taxon>
        <taxon>Glomeromycetes</taxon>
        <taxon>Glomerales</taxon>
        <taxon>Glomeraceae</taxon>
        <taxon>Rhizophagus</taxon>
    </lineage>
</organism>
<reference evidence="3 4" key="2">
    <citation type="submission" date="2017-10" db="EMBL/GenBank/DDBJ databases">
        <title>Genome analyses suggest a sexual origin of heterokaryosis in a supposedly ancient asexual fungus.</title>
        <authorList>
            <person name="Corradi N."/>
            <person name="Sedzielewska K."/>
            <person name="Noel J."/>
            <person name="Charron P."/>
            <person name="Farinelli L."/>
            <person name="Marton T."/>
            <person name="Kruger M."/>
            <person name="Pelin A."/>
            <person name="Brachmann A."/>
            <person name="Corradi N."/>
        </authorList>
    </citation>
    <scope>NUCLEOTIDE SEQUENCE [LARGE SCALE GENOMIC DNA]</scope>
    <source>
        <strain evidence="3 4">A1</strain>
    </source>
</reference>
<proteinExistence type="predicted"/>
<evidence type="ECO:0000313" key="2">
    <source>
        <dbReference type="EMBL" id="PKC57808.1"/>
    </source>
</evidence>
<evidence type="ECO:0008006" key="5">
    <source>
        <dbReference type="Google" id="ProtNLM"/>
    </source>
</evidence>
<accession>A0A2N0RIM2</accession>
<dbReference type="VEuPathDB" id="FungiDB:RhiirA1_401117"/>
<dbReference type="VEuPathDB" id="FungiDB:FUN_020388"/>
<dbReference type="VEuPathDB" id="FungiDB:RhiirA1_520034"/>
<dbReference type="Proteomes" id="UP000232688">
    <property type="component" value="Unassembled WGS sequence"/>
</dbReference>